<dbReference type="InterPro" id="IPR001811">
    <property type="entry name" value="Chemokine_IL8-like_dom"/>
</dbReference>
<proteinExistence type="predicted"/>
<dbReference type="GeneID" id="108234687"/>
<feature type="domain" description="Chemokine interleukin-8-like" evidence="4">
    <location>
        <begin position="30"/>
        <end position="85"/>
    </location>
</feature>
<evidence type="ECO:0000313" key="6">
    <source>
        <dbReference type="Proteomes" id="UP000264800"/>
    </source>
</evidence>
<dbReference type="OMA" id="YMIQERN"/>
<dbReference type="Proteomes" id="UP000264800">
    <property type="component" value="Unplaced"/>
</dbReference>
<reference evidence="5" key="1">
    <citation type="submission" date="2025-08" db="UniProtKB">
        <authorList>
            <consortium name="Ensembl"/>
        </authorList>
    </citation>
    <scope>IDENTIFICATION</scope>
</reference>
<feature type="chain" id="PRO_5018529554" evidence="3">
    <location>
        <begin position="23"/>
        <end position="205"/>
    </location>
</feature>
<dbReference type="GeneTree" id="ENSGT01030000235460"/>
<keyword evidence="1" id="KW-0202">Cytokine</keyword>
<feature type="region of interest" description="Disordered" evidence="2">
    <location>
        <begin position="149"/>
        <end position="205"/>
    </location>
</feature>
<dbReference type="InterPro" id="IPR036048">
    <property type="entry name" value="Interleukin_8-like_sf"/>
</dbReference>
<reference evidence="5" key="2">
    <citation type="submission" date="2025-09" db="UniProtKB">
        <authorList>
            <consortium name="Ensembl"/>
        </authorList>
    </citation>
    <scope>IDENTIFICATION</scope>
</reference>
<evidence type="ECO:0000259" key="4">
    <source>
        <dbReference type="Pfam" id="PF00048"/>
    </source>
</evidence>
<evidence type="ECO:0000256" key="1">
    <source>
        <dbReference type="ARBA" id="ARBA00022514"/>
    </source>
</evidence>
<evidence type="ECO:0000313" key="5">
    <source>
        <dbReference type="Ensembl" id="ENSKMAP00000029585.1"/>
    </source>
</evidence>
<sequence>MMNCGSLVKSALVAIILVVASGHPDEKLASCCTKVNKLEITEPILGYLVQQRKPPCVQAVIFQTETGLYCSQLNAPWVLRKIRELRRAKAQTTASPMVSSSSASLLSIITSTASPPSSSTLLPSSSSSSSLSTSSSSISSTLLPSSFSSSSLSTSSSSISSTLLPSSSSSAPSLSSTLLPSSSTPSFSSASTTPADETFSGSDEE</sequence>
<dbReference type="Gene3D" id="2.40.50.40">
    <property type="match status" value="1"/>
</dbReference>
<keyword evidence="6" id="KW-1185">Reference proteome</keyword>
<protein>
    <submittedName>
        <fullName evidence="5">Cell wall integrity and stress response component 4-like</fullName>
    </submittedName>
</protein>
<dbReference type="KEGG" id="kmr:108234687"/>
<name>A0A3Q3BIB9_KRYMA</name>
<dbReference type="RefSeq" id="XP_017269553.3">
    <property type="nucleotide sequence ID" value="XM_017414064.3"/>
</dbReference>
<dbReference type="GO" id="GO:0006955">
    <property type="term" value="P:immune response"/>
    <property type="evidence" value="ECO:0007669"/>
    <property type="project" value="InterPro"/>
</dbReference>
<dbReference type="AlphaFoldDB" id="A0A3Q3BIB9"/>
<dbReference type="SUPFAM" id="SSF54117">
    <property type="entry name" value="Interleukin 8-like chemokines"/>
    <property type="match status" value="1"/>
</dbReference>
<dbReference type="GO" id="GO:0005615">
    <property type="term" value="C:extracellular space"/>
    <property type="evidence" value="ECO:0007669"/>
    <property type="project" value="UniProtKB-KW"/>
</dbReference>
<dbReference type="Pfam" id="PF00048">
    <property type="entry name" value="IL8"/>
    <property type="match status" value="1"/>
</dbReference>
<keyword evidence="3" id="KW-0732">Signal</keyword>
<dbReference type="Ensembl" id="ENSKMAT00000029952.1">
    <property type="protein sequence ID" value="ENSKMAP00000029585.1"/>
    <property type="gene ID" value="ENSKMAG00000021913.1"/>
</dbReference>
<feature type="compositionally biased region" description="Low complexity" evidence="2">
    <location>
        <begin position="149"/>
        <end position="195"/>
    </location>
</feature>
<organism evidence="5 6">
    <name type="scientific">Kryptolebias marmoratus</name>
    <name type="common">Mangrove killifish</name>
    <name type="synonym">Rivulus marmoratus</name>
    <dbReference type="NCBI Taxonomy" id="37003"/>
    <lineage>
        <taxon>Eukaryota</taxon>
        <taxon>Metazoa</taxon>
        <taxon>Chordata</taxon>
        <taxon>Craniata</taxon>
        <taxon>Vertebrata</taxon>
        <taxon>Euteleostomi</taxon>
        <taxon>Actinopterygii</taxon>
        <taxon>Neopterygii</taxon>
        <taxon>Teleostei</taxon>
        <taxon>Neoteleostei</taxon>
        <taxon>Acanthomorphata</taxon>
        <taxon>Ovalentaria</taxon>
        <taxon>Atherinomorphae</taxon>
        <taxon>Cyprinodontiformes</taxon>
        <taxon>Rivulidae</taxon>
        <taxon>Kryptolebias</taxon>
    </lineage>
</organism>
<dbReference type="GO" id="GO:0008009">
    <property type="term" value="F:chemokine activity"/>
    <property type="evidence" value="ECO:0007669"/>
    <property type="project" value="InterPro"/>
</dbReference>
<feature type="signal peptide" evidence="3">
    <location>
        <begin position="1"/>
        <end position="22"/>
    </location>
</feature>
<evidence type="ECO:0000256" key="2">
    <source>
        <dbReference type="SAM" id="MobiDB-lite"/>
    </source>
</evidence>
<accession>A0A3Q3BIB9</accession>
<dbReference type="OrthoDB" id="8457630at2759"/>
<evidence type="ECO:0000256" key="3">
    <source>
        <dbReference type="SAM" id="SignalP"/>
    </source>
</evidence>